<feature type="region of interest" description="Disordered" evidence="1">
    <location>
        <begin position="46"/>
        <end position="82"/>
    </location>
</feature>
<organism evidence="2 3">
    <name type="scientific">Ameca splendens</name>
    <dbReference type="NCBI Taxonomy" id="208324"/>
    <lineage>
        <taxon>Eukaryota</taxon>
        <taxon>Metazoa</taxon>
        <taxon>Chordata</taxon>
        <taxon>Craniata</taxon>
        <taxon>Vertebrata</taxon>
        <taxon>Euteleostomi</taxon>
        <taxon>Actinopterygii</taxon>
        <taxon>Neopterygii</taxon>
        <taxon>Teleostei</taxon>
        <taxon>Neoteleostei</taxon>
        <taxon>Acanthomorphata</taxon>
        <taxon>Ovalentaria</taxon>
        <taxon>Atherinomorphae</taxon>
        <taxon>Cyprinodontiformes</taxon>
        <taxon>Goodeidae</taxon>
        <taxon>Ameca</taxon>
    </lineage>
</organism>
<proteinExistence type="predicted"/>
<evidence type="ECO:0000313" key="3">
    <source>
        <dbReference type="Proteomes" id="UP001469553"/>
    </source>
</evidence>
<dbReference type="EMBL" id="JAHRIP010019783">
    <property type="protein sequence ID" value="MEQ2287608.1"/>
    <property type="molecule type" value="Genomic_DNA"/>
</dbReference>
<dbReference type="Proteomes" id="UP001469553">
    <property type="component" value="Unassembled WGS sequence"/>
</dbReference>
<gene>
    <name evidence="2" type="ORF">AMECASPLE_014375</name>
</gene>
<protein>
    <submittedName>
        <fullName evidence="2">Uncharacterized protein</fullName>
    </submittedName>
</protein>
<accession>A0ABV0Y1G5</accession>
<name>A0ABV0Y1G5_9TELE</name>
<keyword evidence="3" id="KW-1185">Reference proteome</keyword>
<reference evidence="2 3" key="1">
    <citation type="submission" date="2021-06" db="EMBL/GenBank/DDBJ databases">
        <authorList>
            <person name="Palmer J.M."/>
        </authorList>
    </citation>
    <scope>NUCLEOTIDE SEQUENCE [LARGE SCALE GENOMIC DNA]</scope>
    <source>
        <strain evidence="2 3">AS_MEX2019</strain>
        <tissue evidence="2">Muscle</tissue>
    </source>
</reference>
<comment type="caution">
    <text evidence="2">The sequence shown here is derived from an EMBL/GenBank/DDBJ whole genome shotgun (WGS) entry which is preliminary data.</text>
</comment>
<evidence type="ECO:0000256" key="1">
    <source>
        <dbReference type="SAM" id="MobiDB-lite"/>
    </source>
</evidence>
<evidence type="ECO:0000313" key="2">
    <source>
        <dbReference type="EMBL" id="MEQ2287608.1"/>
    </source>
</evidence>
<sequence length="82" mass="8745">MTEYHQTPPCLKNAVKAQGLCCAVCLAVFIIGPCQQCPVQLKCKNDTTSAHSRPDKRIPGKTLANGVRGGRDFSFTPAKAGV</sequence>